<name>A0AAX6EQ32_IRIPA</name>
<accession>A0AAX6EQ32</accession>
<organism evidence="2 3">
    <name type="scientific">Iris pallida</name>
    <name type="common">Sweet iris</name>
    <dbReference type="NCBI Taxonomy" id="29817"/>
    <lineage>
        <taxon>Eukaryota</taxon>
        <taxon>Viridiplantae</taxon>
        <taxon>Streptophyta</taxon>
        <taxon>Embryophyta</taxon>
        <taxon>Tracheophyta</taxon>
        <taxon>Spermatophyta</taxon>
        <taxon>Magnoliopsida</taxon>
        <taxon>Liliopsida</taxon>
        <taxon>Asparagales</taxon>
        <taxon>Iridaceae</taxon>
        <taxon>Iridoideae</taxon>
        <taxon>Irideae</taxon>
        <taxon>Iris</taxon>
    </lineage>
</organism>
<reference evidence="2" key="2">
    <citation type="submission" date="2023-04" db="EMBL/GenBank/DDBJ databases">
        <authorList>
            <person name="Bruccoleri R.E."/>
            <person name="Oakeley E.J."/>
            <person name="Faust A.-M."/>
            <person name="Dessus-Babus S."/>
            <person name="Altorfer M."/>
            <person name="Burckhardt D."/>
            <person name="Oertli M."/>
            <person name="Naumann U."/>
            <person name="Petersen F."/>
            <person name="Wong J."/>
        </authorList>
    </citation>
    <scope>NUCLEOTIDE SEQUENCE</scope>
    <source>
        <strain evidence="2">GSM-AAB239-AS_SAM_17_03QT</strain>
        <tissue evidence="2">Leaf</tissue>
    </source>
</reference>
<evidence type="ECO:0000313" key="2">
    <source>
        <dbReference type="EMBL" id="KAJ6806317.1"/>
    </source>
</evidence>
<feature type="compositionally biased region" description="Basic and acidic residues" evidence="1">
    <location>
        <begin position="16"/>
        <end position="36"/>
    </location>
</feature>
<comment type="caution">
    <text evidence="2">The sequence shown here is derived from an EMBL/GenBank/DDBJ whole genome shotgun (WGS) entry which is preliminary data.</text>
</comment>
<feature type="region of interest" description="Disordered" evidence="1">
    <location>
        <begin position="1"/>
        <end position="48"/>
    </location>
</feature>
<dbReference type="AlphaFoldDB" id="A0AAX6EQ32"/>
<dbReference type="Proteomes" id="UP001140949">
    <property type="component" value="Unassembled WGS sequence"/>
</dbReference>
<sequence>MVVLTRRGPVGSAARSRKDGYSGSSDARRGRQEGATRHGSAVAAGHAKADLEAGSGSCISGWRRRCQSERFRRAKGMAEEGSTLDLATR</sequence>
<keyword evidence="3" id="KW-1185">Reference proteome</keyword>
<gene>
    <name evidence="2" type="ORF">M6B38_175950</name>
</gene>
<proteinExistence type="predicted"/>
<reference evidence="2" key="1">
    <citation type="journal article" date="2023" name="GigaByte">
        <title>Genome assembly of the bearded iris, Iris pallida Lam.</title>
        <authorList>
            <person name="Bruccoleri R.E."/>
            <person name="Oakeley E.J."/>
            <person name="Faust A.M.E."/>
            <person name="Altorfer M."/>
            <person name="Dessus-Babus S."/>
            <person name="Burckhardt D."/>
            <person name="Oertli M."/>
            <person name="Naumann U."/>
            <person name="Petersen F."/>
            <person name="Wong J."/>
        </authorList>
    </citation>
    <scope>NUCLEOTIDE SEQUENCE</scope>
    <source>
        <strain evidence="2">GSM-AAB239-AS_SAM_17_03QT</strain>
    </source>
</reference>
<evidence type="ECO:0000256" key="1">
    <source>
        <dbReference type="SAM" id="MobiDB-lite"/>
    </source>
</evidence>
<dbReference type="EMBL" id="JANAVB010034619">
    <property type="protein sequence ID" value="KAJ6806317.1"/>
    <property type="molecule type" value="Genomic_DNA"/>
</dbReference>
<protein>
    <submittedName>
        <fullName evidence="2">Leucine-rich repeat extensin-like protein 2</fullName>
    </submittedName>
</protein>
<evidence type="ECO:0000313" key="3">
    <source>
        <dbReference type="Proteomes" id="UP001140949"/>
    </source>
</evidence>